<dbReference type="eggNOG" id="KOG0725">
    <property type="taxonomic scope" value="Eukaryota"/>
</dbReference>
<dbReference type="OMA" id="WEVANVI"/>
<dbReference type="PRINTS" id="PR00080">
    <property type="entry name" value="SDRFAMILY"/>
</dbReference>
<dbReference type="Gene3D" id="3.40.50.720">
    <property type="entry name" value="NAD(P)-binding Rossmann-like Domain"/>
    <property type="match status" value="1"/>
</dbReference>
<dbReference type="InterPro" id="IPR002347">
    <property type="entry name" value="SDR_fam"/>
</dbReference>
<dbReference type="EMBL" id="DS268410">
    <property type="protein sequence ID" value="EFP00337.1"/>
    <property type="molecule type" value="Genomic_DNA"/>
</dbReference>
<dbReference type="Proteomes" id="UP000008281">
    <property type="component" value="Unassembled WGS sequence"/>
</dbReference>
<comment type="similarity">
    <text evidence="1 2">Belongs to the short-chain dehydrogenases/reductases (SDR) family.</text>
</comment>
<gene>
    <name evidence="3" type="primary">Cre-dhs-13</name>
    <name evidence="3" type="ORF">CRE_18557</name>
</gene>
<dbReference type="OrthoDB" id="1669814at2759"/>
<evidence type="ECO:0000313" key="4">
    <source>
        <dbReference type="Proteomes" id="UP000008281"/>
    </source>
</evidence>
<proteinExistence type="inferred from homology"/>
<protein>
    <submittedName>
        <fullName evidence="3">CRE-DHS-13 protein</fullName>
    </submittedName>
</protein>
<evidence type="ECO:0000256" key="2">
    <source>
        <dbReference type="RuleBase" id="RU000363"/>
    </source>
</evidence>
<dbReference type="HOGENOM" id="CLU_010194_1_1_1"/>
<dbReference type="Pfam" id="PF00106">
    <property type="entry name" value="adh_short"/>
    <property type="match status" value="1"/>
</dbReference>
<dbReference type="GO" id="GO:0004090">
    <property type="term" value="F:carbonyl reductase (NADPH) activity"/>
    <property type="evidence" value="ECO:0007669"/>
    <property type="project" value="TreeGrafter"/>
</dbReference>
<organism evidence="4">
    <name type="scientific">Caenorhabditis remanei</name>
    <name type="common">Caenorhabditis vulgaris</name>
    <dbReference type="NCBI Taxonomy" id="31234"/>
    <lineage>
        <taxon>Eukaryota</taxon>
        <taxon>Metazoa</taxon>
        <taxon>Ecdysozoa</taxon>
        <taxon>Nematoda</taxon>
        <taxon>Chromadorea</taxon>
        <taxon>Rhabditida</taxon>
        <taxon>Rhabditina</taxon>
        <taxon>Rhabditomorpha</taxon>
        <taxon>Rhabditoidea</taxon>
        <taxon>Rhabditidae</taxon>
        <taxon>Peloderinae</taxon>
        <taxon>Caenorhabditis</taxon>
    </lineage>
</organism>
<dbReference type="PANTHER" id="PTHR43943">
    <property type="entry name" value="DEHYDROGENASE/REDUCTASE (SDR FAMILY) MEMBER 4"/>
    <property type="match status" value="1"/>
</dbReference>
<dbReference type="Pfam" id="PF13561">
    <property type="entry name" value="adh_short_C2"/>
    <property type="match status" value="1"/>
</dbReference>
<dbReference type="InterPro" id="IPR036291">
    <property type="entry name" value="NAD(P)-bd_dom_sf"/>
</dbReference>
<dbReference type="STRING" id="31234.E3LJM9"/>
<keyword evidence="4" id="KW-1185">Reference proteome</keyword>
<name>E3LJM9_CAERE</name>
<accession>E3LJM9</accession>
<evidence type="ECO:0000313" key="3">
    <source>
        <dbReference type="EMBL" id="EFP00337.1"/>
    </source>
</evidence>
<dbReference type="InParanoid" id="E3LJM9"/>
<reference evidence="3" key="1">
    <citation type="submission" date="2007-07" db="EMBL/GenBank/DDBJ databases">
        <title>PCAP assembly of the Caenorhabditis remanei genome.</title>
        <authorList>
            <consortium name="The Caenorhabditis remanei Sequencing Consortium"/>
            <person name="Wilson R.K."/>
        </authorList>
    </citation>
    <scope>NUCLEOTIDE SEQUENCE [LARGE SCALE GENOMIC DNA]</scope>
    <source>
        <strain evidence="3">PB4641</strain>
    </source>
</reference>
<evidence type="ECO:0000256" key="1">
    <source>
        <dbReference type="ARBA" id="ARBA00006484"/>
    </source>
</evidence>
<dbReference type="FunFam" id="3.40.50.720:FF:000084">
    <property type="entry name" value="Short-chain dehydrogenase reductase"/>
    <property type="match status" value="1"/>
</dbReference>
<dbReference type="PRINTS" id="PR00081">
    <property type="entry name" value="GDHRDH"/>
</dbReference>
<dbReference type="SUPFAM" id="SSF51735">
    <property type="entry name" value="NAD(P)-binding Rossmann-fold domains"/>
    <property type="match status" value="1"/>
</dbReference>
<dbReference type="AlphaFoldDB" id="E3LJM9"/>
<dbReference type="PANTHER" id="PTHR43943:SF16">
    <property type="entry name" value="DEHYDROGENASES, SHORT CHAIN"/>
    <property type="match status" value="1"/>
</dbReference>
<sequence length="288" mass="31215">MASSVATKFLTDRVALVTASTKGIGFAIAKQLGAAGASVVVCSRKEKNVDSSKKTTDFQEAVAALRLENIDAHGTTAHVGNKEDRTKLINFTLDRFTKLDILVSNAAVNPHYGDLMSVSDSQWDKLLDLNVKSAFELTKEAVPHLEASGRGNIVFVSSVAGYSPMNEIGAYSVMKTTLTGLSKSLALNLARRNIRVNTIAPGKIKNHLKEMVSPLESPKRHNRIIQTDFSQALFSDEAEKQKWLSQIAQRRFGDPDECAEAVAFLVSDEASYISGETIGINGGMQARI</sequence>
<dbReference type="FunCoup" id="E3LJM9">
    <property type="interactions" value="526"/>
</dbReference>